<evidence type="ECO:0000313" key="1">
    <source>
        <dbReference type="EMBL" id="SMF61884.1"/>
    </source>
</evidence>
<dbReference type="RefSeq" id="WP_157123689.1">
    <property type="nucleotide sequence ID" value="NZ_LT840185.1"/>
</dbReference>
<dbReference type="EMBL" id="LT840185">
    <property type="protein sequence ID" value="SMF61884.1"/>
    <property type="molecule type" value="Genomic_DNA"/>
</dbReference>
<proteinExistence type="predicted"/>
<dbReference type="AlphaFoldDB" id="A0A1X7G0K9"/>
<keyword evidence="2" id="KW-1185">Reference proteome</keyword>
<gene>
    <name evidence="1" type="ORF">SAMN06295910_0885</name>
</gene>
<protein>
    <submittedName>
        <fullName evidence="1">Uncharacterized protein</fullName>
    </submittedName>
</protein>
<evidence type="ECO:0000313" key="2">
    <source>
        <dbReference type="Proteomes" id="UP000192934"/>
    </source>
</evidence>
<name>A0A1X7G0K9_9SPHN</name>
<sequence length="56" mass="6167">MDKTDRDYYLSRIAQEEIAAQRATDPRAASSHKHLAEEYASLIVASGQQEAAESDA</sequence>
<reference evidence="2" key="1">
    <citation type="submission" date="2017-04" db="EMBL/GenBank/DDBJ databases">
        <authorList>
            <person name="Varghese N."/>
            <person name="Submissions S."/>
        </authorList>
    </citation>
    <scope>NUCLEOTIDE SEQUENCE [LARGE SCALE GENOMIC DNA]</scope>
    <source>
        <strain evidence="2">Dd16</strain>
    </source>
</reference>
<organism evidence="1 2">
    <name type="scientific">Allosphingosinicella indica</name>
    <dbReference type="NCBI Taxonomy" id="941907"/>
    <lineage>
        <taxon>Bacteria</taxon>
        <taxon>Pseudomonadati</taxon>
        <taxon>Pseudomonadota</taxon>
        <taxon>Alphaproteobacteria</taxon>
        <taxon>Sphingomonadales</taxon>
        <taxon>Sphingomonadaceae</taxon>
        <taxon>Allosphingosinicella</taxon>
    </lineage>
</organism>
<accession>A0A1X7G0K9</accession>
<dbReference type="Proteomes" id="UP000192934">
    <property type="component" value="Chromosome I"/>
</dbReference>